<comment type="similarity">
    <text evidence="2">Belongs to the PBP/GOBP family.</text>
</comment>
<dbReference type="PANTHER" id="PTHR11857">
    <property type="entry name" value="ODORANT BINDING PROTEIN-RELATED"/>
    <property type="match status" value="1"/>
</dbReference>
<dbReference type="Pfam" id="PF01395">
    <property type="entry name" value="PBP_GOBP"/>
    <property type="match status" value="2"/>
</dbReference>
<dbReference type="EnsemblMetazoa" id="ACOM036214-RA">
    <property type="protein sequence ID" value="ACOM036214-PA.1"/>
    <property type="gene ID" value="ACOM036214"/>
</dbReference>
<evidence type="ECO:0000256" key="5">
    <source>
        <dbReference type="ARBA" id="ARBA00023157"/>
    </source>
</evidence>
<sequence>MVRCMGLNLGWWNDTHGVQEPAMRSFFHPDPHDCDYERRTYHCLNSQRLNHPSPHVDVCERAYESFRCYYEQYGNIVVTPQFVPLSDLQQVDVLLQCANMLPLTVGRSCAGGSKPSERDVDCLARCFLLRSGLYSEQHGPHLDRLYVQCNNYANETRFRETTGTCYRRLKSECQDECVLAALVERARLNLVAVADGLAEESLGSVDEHGVEQVLQTTRLAEAVLERISTAGHERVEEAQRLLAAREASSSKALQGGLRDSQHTEQIVGDLQILKVGVDHELRALAQGTVVLVVALERLVHLGAEVIVAGVQVLRQTRFRALDVVEVIRVRHEMSGNHVLLQTGGVVPEAQVEGNATQQTANLLHIGVAFLDVAQQIVIVNALVLGALSLCLVEALLHDVVLQTGRHRDGAYRQHEDRNILEHSQEVLVQISVAEALAENVSGVLAPGLVTGQLVQVGEADVSLGVVLLEGILLGLSVQVVQERSILGPGTEASHVREEEALRLRSAWEASSSQLAAGVLRHIQHVEQVVGQLQILTVVARDVLGAGGERSIVLVVALEGTVGLHARLAVALLRQVHQTTLSTLGIVAVLRGRDEVVSKHVLVERTVLPCAQVLQDAQHQTVDLWLVRVSFTHVALQTIVRHLQVDGALSLSLREALPNEVVRKRRMLSLDGANDGNQGDGRHNGLAEESLGSVDEHGVEQVLQTTRLAEAVLERIPSVFLALCVTLCKRAVVAHGNKWCCSAQTR</sequence>
<comment type="subcellular location">
    <subcellularLocation>
        <location evidence="1">Secreted</location>
    </subcellularLocation>
</comment>
<name>A0A8W7PS21_ANOCL</name>
<evidence type="ECO:0000313" key="6">
    <source>
        <dbReference type="EnsemblMetazoa" id="ACOM036214-PA.1"/>
    </source>
</evidence>
<organism evidence="6">
    <name type="scientific">Anopheles coluzzii</name>
    <name type="common">African malaria mosquito</name>
    <dbReference type="NCBI Taxonomy" id="1518534"/>
    <lineage>
        <taxon>Eukaryota</taxon>
        <taxon>Metazoa</taxon>
        <taxon>Ecdysozoa</taxon>
        <taxon>Arthropoda</taxon>
        <taxon>Hexapoda</taxon>
        <taxon>Insecta</taxon>
        <taxon>Pterygota</taxon>
        <taxon>Neoptera</taxon>
        <taxon>Endopterygota</taxon>
        <taxon>Diptera</taxon>
        <taxon>Nematocera</taxon>
        <taxon>Culicoidea</taxon>
        <taxon>Culicidae</taxon>
        <taxon>Anophelinae</taxon>
        <taxon>Anopheles</taxon>
    </lineage>
</organism>
<reference evidence="6" key="1">
    <citation type="submission" date="2022-08" db="UniProtKB">
        <authorList>
            <consortium name="EnsemblMetazoa"/>
        </authorList>
    </citation>
    <scope>IDENTIFICATION</scope>
</reference>
<dbReference type="Gene3D" id="1.10.238.20">
    <property type="entry name" value="Pheromone/general odorant binding protein domain"/>
    <property type="match status" value="2"/>
</dbReference>
<dbReference type="AlphaFoldDB" id="A0A8W7PS21"/>
<keyword evidence="5" id="KW-1015">Disulfide bond</keyword>
<proteinExistence type="inferred from homology"/>
<dbReference type="GO" id="GO:0007608">
    <property type="term" value="P:sensory perception of smell"/>
    <property type="evidence" value="ECO:0007669"/>
    <property type="project" value="TreeGrafter"/>
</dbReference>
<dbReference type="VEuPathDB" id="VectorBase:ACON2_036208"/>
<dbReference type="InterPro" id="IPR006170">
    <property type="entry name" value="PBP/GOBP"/>
</dbReference>
<dbReference type="SUPFAM" id="SSF47565">
    <property type="entry name" value="Insect pheromone/odorant-binding proteins"/>
    <property type="match status" value="2"/>
</dbReference>
<dbReference type="GO" id="GO:0005615">
    <property type="term" value="C:extracellular space"/>
    <property type="evidence" value="ECO:0007669"/>
    <property type="project" value="TreeGrafter"/>
</dbReference>
<evidence type="ECO:0000256" key="3">
    <source>
        <dbReference type="ARBA" id="ARBA00022525"/>
    </source>
</evidence>
<keyword evidence="4" id="KW-0732">Signal</keyword>
<dbReference type="GO" id="GO:0005549">
    <property type="term" value="F:odorant binding"/>
    <property type="evidence" value="ECO:0007669"/>
    <property type="project" value="InterPro"/>
</dbReference>
<accession>A0A8W7PS21</accession>
<dbReference type="PANTHER" id="PTHR11857:SF46">
    <property type="entry name" value="GENERAL ODORANT-BINDING PROTEIN 99A-RELATED"/>
    <property type="match status" value="1"/>
</dbReference>
<dbReference type="CDD" id="cd23992">
    <property type="entry name" value="PBP_GOBP"/>
    <property type="match status" value="1"/>
</dbReference>
<keyword evidence="3" id="KW-0964">Secreted</keyword>
<dbReference type="InterPro" id="IPR036728">
    <property type="entry name" value="PBP_GOBP_sf"/>
</dbReference>
<protein>
    <submittedName>
        <fullName evidence="6">Uncharacterized protein</fullName>
    </submittedName>
</protein>
<evidence type="ECO:0000256" key="1">
    <source>
        <dbReference type="ARBA" id="ARBA00004613"/>
    </source>
</evidence>
<dbReference type="Proteomes" id="UP000075882">
    <property type="component" value="Unassembled WGS sequence"/>
</dbReference>
<evidence type="ECO:0000256" key="4">
    <source>
        <dbReference type="ARBA" id="ARBA00022729"/>
    </source>
</evidence>
<evidence type="ECO:0000256" key="2">
    <source>
        <dbReference type="ARBA" id="ARBA00008098"/>
    </source>
</evidence>